<protein>
    <submittedName>
        <fullName evidence="2">Sulfatase-like hydrolase/transferase</fullName>
    </submittedName>
</protein>
<evidence type="ECO:0000313" key="2">
    <source>
        <dbReference type="EMBL" id="MFC4247535.1"/>
    </source>
</evidence>
<comment type="caution">
    <text evidence="2">The sequence shown here is derived from an EMBL/GenBank/DDBJ whole genome shotgun (WGS) entry which is preliminary data.</text>
</comment>
<dbReference type="Gene3D" id="3.40.720.10">
    <property type="entry name" value="Alkaline Phosphatase, subunit A"/>
    <property type="match status" value="1"/>
</dbReference>
<accession>A0ABD5P0D8</accession>
<dbReference type="InterPro" id="IPR052701">
    <property type="entry name" value="GAG_Ulvan_Degrading_Sulfatases"/>
</dbReference>
<evidence type="ECO:0000313" key="3">
    <source>
        <dbReference type="Proteomes" id="UP001595821"/>
    </source>
</evidence>
<sequence>MNDHVFLFTADGLRYDRLSQNGYPIETTPTLDALADSGAACTQAIATGTGTRKSFPGILTSSYPLMYGGYAQLTDHRTMLSTVFDEAGYTTLGINANAQLHTRFGWDRGFDVYFDSEQTVINEEIGSFNVESDAEIAVSPFRQRINSLKSSVYERLDQDGPLYRAVERMYRLVEERTPPHPTADEIVDRTLEYIDKAPDDQPLFVFAHFMETHSPYVPPKEYRDAVGAPDVSADELWNINDRYFPKVAS</sequence>
<dbReference type="RefSeq" id="WP_246975514.1">
    <property type="nucleotide sequence ID" value="NZ_CP095398.1"/>
</dbReference>
<dbReference type="PANTHER" id="PTHR43751:SF3">
    <property type="entry name" value="SULFATASE N-TERMINAL DOMAIN-CONTAINING PROTEIN"/>
    <property type="match status" value="1"/>
</dbReference>
<name>A0ABD5P0D8_9EURY</name>
<dbReference type="InterPro" id="IPR000917">
    <property type="entry name" value="Sulfatase_N"/>
</dbReference>
<dbReference type="Pfam" id="PF00884">
    <property type="entry name" value="Sulfatase"/>
    <property type="match status" value="1"/>
</dbReference>
<dbReference type="SUPFAM" id="SSF53649">
    <property type="entry name" value="Alkaline phosphatase-like"/>
    <property type="match status" value="1"/>
</dbReference>
<organism evidence="2 3">
    <name type="scientific">Natribaculum luteum</name>
    <dbReference type="NCBI Taxonomy" id="1586232"/>
    <lineage>
        <taxon>Archaea</taxon>
        <taxon>Methanobacteriati</taxon>
        <taxon>Methanobacteriota</taxon>
        <taxon>Stenosarchaea group</taxon>
        <taxon>Halobacteria</taxon>
        <taxon>Halobacteriales</taxon>
        <taxon>Natrialbaceae</taxon>
        <taxon>Natribaculum</taxon>
    </lineage>
</organism>
<dbReference type="PANTHER" id="PTHR43751">
    <property type="entry name" value="SULFATASE"/>
    <property type="match status" value="1"/>
</dbReference>
<gene>
    <name evidence="2" type="ORF">ACFOZ7_11090</name>
</gene>
<dbReference type="GeneID" id="71856399"/>
<evidence type="ECO:0000259" key="1">
    <source>
        <dbReference type="Pfam" id="PF00884"/>
    </source>
</evidence>
<feature type="domain" description="Sulfatase N-terminal" evidence="1">
    <location>
        <begin position="4"/>
        <end position="225"/>
    </location>
</feature>
<dbReference type="EMBL" id="JBHSDJ010000045">
    <property type="protein sequence ID" value="MFC4247535.1"/>
    <property type="molecule type" value="Genomic_DNA"/>
</dbReference>
<proteinExistence type="predicted"/>
<reference evidence="2 3" key="1">
    <citation type="journal article" date="2014" name="Int. J. Syst. Evol. Microbiol.">
        <title>Complete genome sequence of Corynebacterium casei LMG S-19264T (=DSM 44701T), isolated from a smear-ripened cheese.</title>
        <authorList>
            <consortium name="US DOE Joint Genome Institute (JGI-PGF)"/>
            <person name="Walter F."/>
            <person name="Albersmeier A."/>
            <person name="Kalinowski J."/>
            <person name="Ruckert C."/>
        </authorList>
    </citation>
    <scope>NUCLEOTIDE SEQUENCE [LARGE SCALE GENOMIC DNA]</scope>
    <source>
        <strain evidence="2 3">IBRC-M 10912</strain>
    </source>
</reference>
<dbReference type="Proteomes" id="UP001595821">
    <property type="component" value="Unassembled WGS sequence"/>
</dbReference>
<dbReference type="AlphaFoldDB" id="A0ABD5P0D8"/>
<dbReference type="InterPro" id="IPR017850">
    <property type="entry name" value="Alkaline_phosphatase_core_sf"/>
</dbReference>